<organism evidence="12 13">
    <name type="scientific">Methylophaga sulfidovorans</name>
    <dbReference type="NCBI Taxonomy" id="45496"/>
    <lineage>
        <taxon>Bacteria</taxon>
        <taxon>Pseudomonadati</taxon>
        <taxon>Pseudomonadota</taxon>
        <taxon>Gammaproteobacteria</taxon>
        <taxon>Thiotrichales</taxon>
        <taxon>Piscirickettsiaceae</taxon>
        <taxon>Methylophaga</taxon>
    </lineage>
</organism>
<dbReference type="CDD" id="cd03130">
    <property type="entry name" value="GATase1_CobB"/>
    <property type="match status" value="1"/>
</dbReference>
<name>A0A1I3ZXQ4_9GAMM</name>
<evidence type="ECO:0000313" key="13">
    <source>
        <dbReference type="Proteomes" id="UP000198924"/>
    </source>
</evidence>
<dbReference type="PANTHER" id="PTHR43873">
    <property type="entry name" value="COBYRINATE A,C-DIAMIDE SYNTHASE"/>
    <property type="match status" value="1"/>
</dbReference>
<dbReference type="NCBIfam" id="TIGR00379">
    <property type="entry name" value="cobB"/>
    <property type="match status" value="1"/>
</dbReference>
<dbReference type="InterPro" id="IPR011698">
    <property type="entry name" value="GATase_3"/>
</dbReference>
<dbReference type="Gene3D" id="3.40.50.300">
    <property type="entry name" value="P-loop containing nucleotide triphosphate hydrolases"/>
    <property type="match status" value="1"/>
</dbReference>
<keyword evidence="7" id="KW-0067">ATP-binding</keyword>
<dbReference type="Pfam" id="PF07685">
    <property type="entry name" value="GATase_3"/>
    <property type="match status" value="1"/>
</dbReference>
<evidence type="ECO:0000256" key="9">
    <source>
        <dbReference type="ARBA" id="ARBA00022962"/>
    </source>
</evidence>
<dbReference type="InterPro" id="IPR027417">
    <property type="entry name" value="P-loop_NTPase"/>
</dbReference>
<gene>
    <name evidence="12" type="ORF">SAMN04488079_11253</name>
</gene>
<evidence type="ECO:0000256" key="5">
    <source>
        <dbReference type="ARBA" id="ARBA00022598"/>
    </source>
</evidence>
<keyword evidence="9" id="KW-0315">Glutamine amidotransferase</keyword>
<evidence type="ECO:0000256" key="8">
    <source>
        <dbReference type="ARBA" id="ARBA00022842"/>
    </source>
</evidence>
<dbReference type="GO" id="GO:0042242">
    <property type="term" value="F:cobyrinic acid a,c-diamide synthase activity"/>
    <property type="evidence" value="ECO:0007669"/>
    <property type="project" value="InterPro"/>
</dbReference>
<dbReference type="SUPFAM" id="SSF52317">
    <property type="entry name" value="Class I glutamine amidotransferase-like"/>
    <property type="match status" value="1"/>
</dbReference>
<dbReference type="Pfam" id="PF01656">
    <property type="entry name" value="CbiA"/>
    <property type="match status" value="1"/>
</dbReference>
<dbReference type="InterPro" id="IPR029062">
    <property type="entry name" value="Class_I_gatase-like"/>
</dbReference>
<dbReference type="Proteomes" id="UP000198924">
    <property type="component" value="Unassembled WGS sequence"/>
</dbReference>
<evidence type="ECO:0000313" key="12">
    <source>
        <dbReference type="EMBL" id="SFK48319.1"/>
    </source>
</evidence>
<keyword evidence="6" id="KW-0547">Nucleotide-binding</keyword>
<dbReference type="PANTHER" id="PTHR43873:SF1">
    <property type="entry name" value="COBYRINATE A,C-DIAMIDE SYNTHASE"/>
    <property type="match status" value="1"/>
</dbReference>
<dbReference type="STRING" id="45496.SAMN04488079_11253"/>
<evidence type="ECO:0000259" key="10">
    <source>
        <dbReference type="Pfam" id="PF01656"/>
    </source>
</evidence>
<dbReference type="GO" id="GO:0005524">
    <property type="term" value="F:ATP binding"/>
    <property type="evidence" value="ECO:0007669"/>
    <property type="project" value="UniProtKB-KW"/>
</dbReference>
<feature type="domain" description="CobB/CobQ-like glutamine amidotransferase" evidence="11">
    <location>
        <begin position="238"/>
        <end position="419"/>
    </location>
</feature>
<evidence type="ECO:0000256" key="2">
    <source>
        <dbReference type="ARBA" id="ARBA00004953"/>
    </source>
</evidence>
<evidence type="ECO:0000256" key="7">
    <source>
        <dbReference type="ARBA" id="ARBA00022840"/>
    </source>
</evidence>
<dbReference type="PROSITE" id="PS51274">
    <property type="entry name" value="GATASE_COBBQ"/>
    <property type="match status" value="1"/>
</dbReference>
<dbReference type="InterPro" id="IPR002586">
    <property type="entry name" value="CobQ/CobB/MinD/ParA_Nub-bd_dom"/>
</dbReference>
<dbReference type="EMBL" id="FOSH01000012">
    <property type="protein sequence ID" value="SFK48319.1"/>
    <property type="molecule type" value="Genomic_DNA"/>
</dbReference>
<proteinExistence type="inferred from homology"/>
<evidence type="ECO:0000256" key="3">
    <source>
        <dbReference type="ARBA" id="ARBA00006205"/>
    </source>
</evidence>
<protein>
    <submittedName>
        <fullName evidence="12">Cobyrinic acid a,c-diamide synthase</fullName>
    </submittedName>
</protein>
<keyword evidence="4" id="KW-0169">Cobalamin biosynthesis</keyword>
<dbReference type="AlphaFoldDB" id="A0A1I3ZXQ4"/>
<dbReference type="NCBIfam" id="NF002204">
    <property type="entry name" value="PRK01077.1"/>
    <property type="match status" value="1"/>
</dbReference>
<dbReference type="GO" id="GO:0009236">
    <property type="term" value="P:cobalamin biosynthetic process"/>
    <property type="evidence" value="ECO:0007669"/>
    <property type="project" value="UniProtKB-KW"/>
</dbReference>
<evidence type="ECO:0000256" key="4">
    <source>
        <dbReference type="ARBA" id="ARBA00022573"/>
    </source>
</evidence>
<comment type="similarity">
    <text evidence="3">Belongs to the CobB/CobQ family. CobQ subfamily.</text>
</comment>
<dbReference type="RefSeq" id="WP_091714489.1">
    <property type="nucleotide sequence ID" value="NZ_FOSH01000012.1"/>
</dbReference>
<comment type="pathway">
    <text evidence="2">Cofactor biosynthesis; adenosylcobalamin biosynthesis.</text>
</comment>
<dbReference type="SUPFAM" id="SSF52540">
    <property type="entry name" value="P-loop containing nucleoside triphosphate hydrolases"/>
    <property type="match status" value="1"/>
</dbReference>
<evidence type="ECO:0000256" key="6">
    <source>
        <dbReference type="ARBA" id="ARBA00022741"/>
    </source>
</evidence>
<keyword evidence="13" id="KW-1185">Reference proteome</keyword>
<dbReference type="CDD" id="cd05388">
    <property type="entry name" value="CobB_N"/>
    <property type="match status" value="1"/>
</dbReference>
<comment type="cofactor">
    <cofactor evidence="1">
        <name>Mg(2+)</name>
        <dbReference type="ChEBI" id="CHEBI:18420"/>
    </cofactor>
</comment>
<feature type="domain" description="CobQ/CobB/MinD/ParA nucleotide binding" evidence="10">
    <location>
        <begin position="9"/>
        <end position="172"/>
    </location>
</feature>
<accession>A0A1I3ZXQ4</accession>
<reference evidence="13" key="1">
    <citation type="submission" date="2016-10" db="EMBL/GenBank/DDBJ databases">
        <authorList>
            <person name="Varghese N."/>
            <person name="Submissions S."/>
        </authorList>
    </citation>
    <scope>NUCLEOTIDE SEQUENCE [LARGE SCALE GENOMIC DNA]</scope>
    <source>
        <strain evidence="13">DSM 11578</strain>
    </source>
</reference>
<dbReference type="OrthoDB" id="9764035at2"/>
<keyword evidence="5" id="KW-0436">Ligase</keyword>
<evidence type="ECO:0000259" key="11">
    <source>
        <dbReference type="Pfam" id="PF07685"/>
    </source>
</evidence>
<sequence length="429" mass="46675">MQSQSCAAVVIAAPASGQGKTTVTAVLARHYRQQNKHVRVFKVGPDFLDPMVLEQASGHPVYQLDLWMVGKQHSQQLLAEAAEQADIILIEGVMGLFDGEPSTADLAAAFGIPILAVIDASAMAQTFAAIAVGLDQYRQDTKVAAVIANKVGSERHANMLKNALPPSLPCLATLFRQTEHALPSRYLGLQQASEITDLEQRLGHTLEAFDFDDSVSLPNIDFPLSDTSPLPSLLEGVRIGIAKDAAFSFLYQANLDCLKALGAELVFFSPLNDNELPDIDSLYLPGGYPELHLAKLSVNTQMQQAIQQHYHANKPILAECGGMLYLCETLTDKTDITATMCGILPARAKLQARLTALGLQEVTVENQVIRGHTYHHSLLSTELVSEISGQCPNGKSVSEAVYQQQRLTASYIHFYFYSNPHLIAAWLAP</sequence>
<dbReference type="InterPro" id="IPR004484">
    <property type="entry name" value="CbiA/CobB_synth"/>
</dbReference>
<evidence type="ECO:0000256" key="1">
    <source>
        <dbReference type="ARBA" id="ARBA00001946"/>
    </source>
</evidence>
<keyword evidence="8" id="KW-0460">Magnesium</keyword>
<dbReference type="Gene3D" id="3.40.50.880">
    <property type="match status" value="1"/>
</dbReference>